<proteinExistence type="inferred from homology"/>
<evidence type="ECO:0000259" key="3">
    <source>
        <dbReference type="Pfam" id="PF00501"/>
    </source>
</evidence>
<keyword evidence="5" id="KW-1185">Reference proteome</keyword>
<dbReference type="Gene3D" id="3.30.300.30">
    <property type="match status" value="1"/>
</dbReference>
<dbReference type="InterPro" id="IPR040097">
    <property type="entry name" value="FAAL/FAAC"/>
</dbReference>
<dbReference type="InterPro" id="IPR045851">
    <property type="entry name" value="AMP-bd_C_sf"/>
</dbReference>
<evidence type="ECO:0000256" key="1">
    <source>
        <dbReference type="ARBA" id="ARBA00006432"/>
    </source>
</evidence>
<dbReference type="EMBL" id="JALDAX010000003">
    <property type="protein sequence ID" value="MCI3239755.1"/>
    <property type="molecule type" value="Genomic_DNA"/>
</dbReference>
<protein>
    <submittedName>
        <fullName evidence="4">Fatty acyl-AMP ligase</fullName>
    </submittedName>
</protein>
<evidence type="ECO:0000313" key="4">
    <source>
        <dbReference type="EMBL" id="MCI3239755.1"/>
    </source>
</evidence>
<dbReference type="Proteomes" id="UP001165270">
    <property type="component" value="Unassembled WGS sequence"/>
</dbReference>
<evidence type="ECO:0000256" key="2">
    <source>
        <dbReference type="ARBA" id="ARBA00022598"/>
    </source>
</evidence>
<keyword evidence="2 4" id="KW-0436">Ligase</keyword>
<dbReference type="Pfam" id="PF00501">
    <property type="entry name" value="AMP-binding"/>
    <property type="match status" value="1"/>
</dbReference>
<reference evidence="4" key="1">
    <citation type="submission" date="2022-03" db="EMBL/GenBank/DDBJ databases">
        <title>Streptomyces 7R015 and 7R016 isolated from Barleria lupulina in Thailand.</title>
        <authorList>
            <person name="Kanchanasin P."/>
            <person name="Phongsopitanun W."/>
            <person name="Tanasupawat S."/>
        </authorList>
    </citation>
    <scope>NUCLEOTIDE SEQUENCE</scope>
    <source>
        <strain evidence="4">7R016</strain>
    </source>
</reference>
<dbReference type="RefSeq" id="WP_242708974.1">
    <property type="nucleotide sequence ID" value="NZ_JALDAX010000003.1"/>
</dbReference>
<dbReference type="GO" id="GO:0016874">
    <property type="term" value="F:ligase activity"/>
    <property type="evidence" value="ECO:0007669"/>
    <property type="project" value="UniProtKB-KW"/>
</dbReference>
<dbReference type="SUPFAM" id="SSF56801">
    <property type="entry name" value="Acetyl-CoA synthetase-like"/>
    <property type="match status" value="1"/>
</dbReference>
<dbReference type="PANTHER" id="PTHR22754:SF32">
    <property type="entry name" value="DISCO-INTERACTING PROTEIN 2"/>
    <property type="match status" value="1"/>
</dbReference>
<evidence type="ECO:0000313" key="5">
    <source>
        <dbReference type="Proteomes" id="UP001165270"/>
    </source>
</evidence>
<dbReference type="InterPro" id="IPR000873">
    <property type="entry name" value="AMP-dep_synth/lig_dom"/>
</dbReference>
<sequence>MTPARSFTHALAERFARSAGDTALLCPDPAGRTTGHRYAELDARARTVAAALDARGAAGAPVLVATGGGVDTVAALLGCLYAGAVAVPVPPPDTSRAAAERTAAIAAETDAPLLLTHSAHAPEFSRRLSEAGRGAVVCLAVDNLPEAEGSWAPPRVQADDTALIQYTSGSTAGPRGVRVTHANLLATMEALRRALGTDRTARIGGWLPLHHDLGLVGQLLHPLWLGATAVLMPGELYAADPLRWLREVSRHGVTVTAAPDSAYARCLAAVTDADLADLDLGRLAVAVNASEPVSAVTRSAFANRFAAAGLRPGALLTGYGLAEATLLVSVGRPGEESTATTVAANALERGLLAPPEPGGPVRTLVGCGRPASVTVRIVDPVNSAVLPDGSVGEIWVRGAAVAAGYWRRPGETATVFGATTGSGETGFLRTGDLGALLEGELYVTGRIKDALLVDGRTLHPQEAERQLARSGAPFGSAVVLAAPAERAMQEEIVAIQEVHGAGWSPRQLADLADRVRGCLHGEFGAETGRVLLVRPGTVRRTTSGKVRRSLMREMYLRGDLRPLHTEPPQEGQSP</sequence>
<name>A0ABS9XCR0_9ACTN</name>
<dbReference type="CDD" id="cd05931">
    <property type="entry name" value="FAAL"/>
    <property type="match status" value="1"/>
</dbReference>
<dbReference type="Gene3D" id="3.40.50.12780">
    <property type="entry name" value="N-terminal domain of ligase-like"/>
    <property type="match status" value="1"/>
</dbReference>
<dbReference type="PANTHER" id="PTHR22754">
    <property type="entry name" value="DISCO-INTERACTING PROTEIN 2 DIP2 -RELATED"/>
    <property type="match status" value="1"/>
</dbReference>
<feature type="domain" description="AMP-dependent synthetase/ligase" evidence="3">
    <location>
        <begin position="13"/>
        <end position="406"/>
    </location>
</feature>
<comment type="caution">
    <text evidence="4">The sequence shown here is derived from an EMBL/GenBank/DDBJ whole genome shotgun (WGS) entry which is preliminary data.</text>
</comment>
<comment type="similarity">
    <text evidence="1">Belongs to the ATP-dependent AMP-binding enzyme family.</text>
</comment>
<gene>
    <name evidence="4" type="ORF">MQN93_08460</name>
</gene>
<organism evidence="4 5">
    <name type="scientific">Streptomyces spinosisporus</name>
    <dbReference type="NCBI Taxonomy" id="2927582"/>
    <lineage>
        <taxon>Bacteria</taxon>
        <taxon>Bacillati</taxon>
        <taxon>Actinomycetota</taxon>
        <taxon>Actinomycetes</taxon>
        <taxon>Kitasatosporales</taxon>
        <taxon>Streptomycetaceae</taxon>
        <taxon>Streptomyces</taxon>
    </lineage>
</organism>
<accession>A0ABS9XCR0</accession>
<dbReference type="InterPro" id="IPR042099">
    <property type="entry name" value="ANL_N_sf"/>
</dbReference>